<protein>
    <submittedName>
        <fullName evidence="1">Uncharacterized protein</fullName>
    </submittedName>
</protein>
<dbReference type="Proteomes" id="UP000198734">
    <property type="component" value="Unassembled WGS sequence"/>
</dbReference>
<accession>A0A1I5ZZE2</accession>
<dbReference type="OrthoDB" id="9919891at2"/>
<proteinExistence type="predicted"/>
<dbReference type="EMBL" id="FOXU01000006">
    <property type="protein sequence ID" value="SFQ61864.1"/>
    <property type="molecule type" value="Genomic_DNA"/>
</dbReference>
<keyword evidence="2" id="KW-1185">Reference proteome</keyword>
<evidence type="ECO:0000313" key="1">
    <source>
        <dbReference type="EMBL" id="SFQ61864.1"/>
    </source>
</evidence>
<organism evidence="1 2">
    <name type="scientific">Psychrobacillus psychrotolerans</name>
    <dbReference type="NCBI Taxonomy" id="126156"/>
    <lineage>
        <taxon>Bacteria</taxon>
        <taxon>Bacillati</taxon>
        <taxon>Bacillota</taxon>
        <taxon>Bacilli</taxon>
        <taxon>Bacillales</taxon>
        <taxon>Bacillaceae</taxon>
        <taxon>Psychrobacillus</taxon>
    </lineage>
</organism>
<dbReference type="AlphaFoldDB" id="A0A1I5ZZE2"/>
<dbReference type="RefSeq" id="WP_093537689.1">
    <property type="nucleotide sequence ID" value="NZ_FOXU01000006.1"/>
</dbReference>
<name>A0A1I5ZZE2_9BACI</name>
<sequence>MSIGVKVIVTQNDNSAFDTDEYVVDINRKFGGHEKGDIVIIGSPLSHSHDVPLELELAIRIDGTIIFRGWRFVDPQLASRYFRYFNFKELIGIQDGPEITPTPAQCETVAGLFSKRIRFEGLRLYLGRRICKICPFDIDVESKKVGRQLYY</sequence>
<reference evidence="2" key="1">
    <citation type="submission" date="2016-10" db="EMBL/GenBank/DDBJ databases">
        <authorList>
            <person name="Varghese N."/>
            <person name="Submissions S."/>
        </authorList>
    </citation>
    <scope>NUCLEOTIDE SEQUENCE [LARGE SCALE GENOMIC DNA]</scope>
    <source>
        <strain evidence="2">DSM 11706</strain>
    </source>
</reference>
<gene>
    <name evidence="1" type="ORF">SAMN05421670_3005</name>
</gene>
<evidence type="ECO:0000313" key="2">
    <source>
        <dbReference type="Proteomes" id="UP000198734"/>
    </source>
</evidence>